<evidence type="ECO:0000256" key="1">
    <source>
        <dbReference type="SAM" id="MobiDB-lite"/>
    </source>
</evidence>
<sequence>MSLVVEDGSGSSTANGYISVAFVDTYHLARRNAGWGLQAVDKESAIVRATDYIDQRFGQKFRGVRTHKSQALEWPRLDAFDDDDFAFSSVDAVPRQLQRACAEYALRALNIMQLAPDPQLPFSTRDATGEGSTQLASAEAGEVGRKKKKVGP</sequence>
<feature type="non-terminal residue" evidence="3">
    <location>
        <position position="152"/>
    </location>
</feature>
<protein>
    <recommendedName>
        <fullName evidence="2">Putative DnaT-like domain-containing protein</fullName>
    </recommendedName>
</protein>
<dbReference type="InterPro" id="IPR046787">
    <property type="entry name" value="DnaT_2"/>
</dbReference>
<evidence type="ECO:0000313" key="3">
    <source>
        <dbReference type="EMBL" id="KKL22877.1"/>
    </source>
</evidence>
<feature type="compositionally biased region" description="Polar residues" evidence="1">
    <location>
        <begin position="121"/>
        <end position="136"/>
    </location>
</feature>
<gene>
    <name evidence="3" type="ORF">LCGC14_2430990</name>
</gene>
<comment type="caution">
    <text evidence="3">The sequence shown here is derived from an EMBL/GenBank/DDBJ whole genome shotgun (WGS) entry which is preliminary data.</text>
</comment>
<name>A0A0F9C9A2_9ZZZZ</name>
<accession>A0A0F9C9A2</accession>
<evidence type="ECO:0000259" key="2">
    <source>
        <dbReference type="Pfam" id="PF20557"/>
    </source>
</evidence>
<proteinExistence type="predicted"/>
<reference evidence="3" key="1">
    <citation type="journal article" date="2015" name="Nature">
        <title>Complex archaea that bridge the gap between prokaryotes and eukaryotes.</title>
        <authorList>
            <person name="Spang A."/>
            <person name="Saw J.H."/>
            <person name="Jorgensen S.L."/>
            <person name="Zaremba-Niedzwiedzka K."/>
            <person name="Martijn J."/>
            <person name="Lind A.E."/>
            <person name="van Eijk R."/>
            <person name="Schleper C."/>
            <person name="Guy L."/>
            <person name="Ettema T.J."/>
        </authorList>
    </citation>
    <scope>NUCLEOTIDE SEQUENCE</scope>
</reference>
<organism evidence="3">
    <name type="scientific">marine sediment metagenome</name>
    <dbReference type="NCBI Taxonomy" id="412755"/>
    <lineage>
        <taxon>unclassified sequences</taxon>
        <taxon>metagenomes</taxon>
        <taxon>ecological metagenomes</taxon>
    </lineage>
</organism>
<feature type="domain" description="Putative DnaT-like" evidence="2">
    <location>
        <begin position="1"/>
        <end position="114"/>
    </location>
</feature>
<feature type="region of interest" description="Disordered" evidence="1">
    <location>
        <begin position="120"/>
        <end position="152"/>
    </location>
</feature>
<dbReference type="EMBL" id="LAZR01037177">
    <property type="protein sequence ID" value="KKL22877.1"/>
    <property type="molecule type" value="Genomic_DNA"/>
</dbReference>
<dbReference type="Pfam" id="PF20557">
    <property type="entry name" value="DnaT_2"/>
    <property type="match status" value="1"/>
</dbReference>
<dbReference type="AlphaFoldDB" id="A0A0F9C9A2"/>